<evidence type="ECO:0000259" key="2">
    <source>
        <dbReference type="SMART" id="SM00943"/>
    </source>
</evidence>
<feature type="compositionally biased region" description="Low complexity" evidence="1">
    <location>
        <begin position="50"/>
        <end position="66"/>
    </location>
</feature>
<dbReference type="RefSeq" id="WP_344295287.1">
    <property type="nucleotide sequence ID" value="NZ_BAAAPF010000453.1"/>
</dbReference>
<evidence type="ECO:0000313" key="4">
    <source>
        <dbReference type="Proteomes" id="UP001500443"/>
    </source>
</evidence>
<dbReference type="InterPro" id="IPR015330">
    <property type="entry name" value="DNA_primase/pol_bifunc_N"/>
</dbReference>
<comment type="caution">
    <text evidence="3">The sequence shown here is derived from an EMBL/GenBank/DDBJ whole genome shotgun (WGS) entry which is preliminary data.</text>
</comment>
<gene>
    <name evidence="3" type="ORF">GCM10009802_64630</name>
</gene>
<keyword evidence="4" id="KW-1185">Reference proteome</keyword>
<dbReference type="Pfam" id="PF09250">
    <property type="entry name" value="Prim-Pol"/>
    <property type="match status" value="1"/>
</dbReference>
<organism evidence="3 4">
    <name type="scientific">Streptomyces synnematoformans</name>
    <dbReference type="NCBI Taxonomy" id="415721"/>
    <lineage>
        <taxon>Bacteria</taxon>
        <taxon>Bacillati</taxon>
        <taxon>Actinomycetota</taxon>
        <taxon>Actinomycetes</taxon>
        <taxon>Kitasatosporales</taxon>
        <taxon>Streptomycetaceae</taxon>
        <taxon>Streptomyces</taxon>
    </lineage>
</organism>
<evidence type="ECO:0000313" key="3">
    <source>
        <dbReference type="EMBL" id="GAA1509903.1"/>
    </source>
</evidence>
<name>A0ABP4KTA8_9ACTN</name>
<proteinExistence type="predicted"/>
<dbReference type="EMBL" id="BAAAPF010000453">
    <property type="protein sequence ID" value="GAA1509903.1"/>
    <property type="molecule type" value="Genomic_DNA"/>
</dbReference>
<accession>A0ABP4KTA8</accession>
<feature type="domain" description="DNA primase/polymerase bifunctional N-terminal" evidence="2">
    <location>
        <begin position="21"/>
        <end position="226"/>
    </location>
</feature>
<dbReference type="Proteomes" id="UP001500443">
    <property type="component" value="Unassembled WGS sequence"/>
</dbReference>
<sequence>MREYPGKRRRRNGQRALPDAALTFASQWQWPVVPGAGLESPRRGRRDRTQTPNTNPNPTSTRTSAPAPAPADRPRDRACACPYPECTAPGAHPHDPGVLAATTDPRMVRWWWERRPDAPVLLATGGRAPSAVSLPAVTAARALTLLDRLGVRTGPVVATPERWALLVAPYAYDELGELLGAHGWVPASLGFHGAGGYLALPPSQTGAGRVRWERAPRPDGGGAPWLPPVASVVDVLVEAVAAAPDGGSRLAG</sequence>
<evidence type="ECO:0000256" key="1">
    <source>
        <dbReference type="SAM" id="MobiDB-lite"/>
    </source>
</evidence>
<protein>
    <submittedName>
        <fullName evidence="3">Bifunctional DNA primase/polymerase</fullName>
    </submittedName>
</protein>
<dbReference type="SMART" id="SM00943">
    <property type="entry name" value="Prim-Pol"/>
    <property type="match status" value="1"/>
</dbReference>
<reference evidence="4" key="1">
    <citation type="journal article" date="2019" name="Int. J. Syst. Evol. Microbiol.">
        <title>The Global Catalogue of Microorganisms (GCM) 10K type strain sequencing project: providing services to taxonomists for standard genome sequencing and annotation.</title>
        <authorList>
            <consortium name="The Broad Institute Genomics Platform"/>
            <consortium name="The Broad Institute Genome Sequencing Center for Infectious Disease"/>
            <person name="Wu L."/>
            <person name="Ma J."/>
        </authorList>
    </citation>
    <scope>NUCLEOTIDE SEQUENCE [LARGE SCALE GENOMIC DNA]</scope>
    <source>
        <strain evidence="4">JCM 15481</strain>
    </source>
</reference>
<feature type="region of interest" description="Disordered" evidence="1">
    <location>
        <begin position="27"/>
        <end position="77"/>
    </location>
</feature>